<reference evidence="3 4" key="1">
    <citation type="submission" date="2012-02" db="EMBL/GenBank/DDBJ databases">
        <title>Improved High-Quality Draft genome of Joostella marina DSM 19592.</title>
        <authorList>
            <consortium name="US DOE Joint Genome Institute (JGI-PGF)"/>
            <person name="Lucas S."/>
            <person name="Copeland A."/>
            <person name="Lapidus A."/>
            <person name="Bruce D."/>
            <person name="Goodwin L."/>
            <person name="Pitluck S."/>
            <person name="Peters L."/>
            <person name="Chertkov O."/>
            <person name="Ovchinnikova G."/>
            <person name="Kyrpides N."/>
            <person name="Mavromatis K."/>
            <person name="Detter J.C."/>
            <person name="Han C."/>
            <person name="Land M."/>
            <person name="Hauser L."/>
            <person name="Markowitz V."/>
            <person name="Cheng J.-F."/>
            <person name="Hugenholtz P."/>
            <person name="Woyke T."/>
            <person name="Wu D."/>
            <person name="Tindall B."/>
            <person name="Brambilla E."/>
            <person name="Klenk H.-P."/>
            <person name="Eisen J.A."/>
        </authorList>
    </citation>
    <scope>NUCLEOTIDE SEQUENCE [LARGE SCALE GENOMIC DNA]</scope>
    <source>
        <strain evidence="3 4">DSM 19592</strain>
    </source>
</reference>
<accession>I3C835</accession>
<dbReference type="Proteomes" id="UP000004690">
    <property type="component" value="Unassembled WGS sequence"/>
</dbReference>
<dbReference type="PROSITE" id="PS51257">
    <property type="entry name" value="PROKAR_LIPOPROTEIN"/>
    <property type="match status" value="1"/>
</dbReference>
<dbReference type="HOGENOM" id="CLU_1048910_0_0_10"/>
<dbReference type="eggNOG" id="COG1913">
    <property type="taxonomic scope" value="Bacteria"/>
</dbReference>
<dbReference type="OrthoDB" id="1121673at2"/>
<dbReference type="RefSeq" id="WP_008613517.1">
    <property type="nucleotide sequence ID" value="NZ_JH651379.1"/>
</dbReference>
<dbReference type="AlphaFoldDB" id="I3C835"/>
<feature type="compositionally biased region" description="Polar residues" evidence="1">
    <location>
        <begin position="28"/>
        <end position="44"/>
    </location>
</feature>
<organism evidence="3 4">
    <name type="scientific">Galbibacter orientalis DSM 19592</name>
    <dbReference type="NCBI Taxonomy" id="926559"/>
    <lineage>
        <taxon>Bacteria</taxon>
        <taxon>Pseudomonadati</taxon>
        <taxon>Bacteroidota</taxon>
        <taxon>Flavobacteriia</taxon>
        <taxon>Flavobacteriales</taxon>
        <taxon>Flavobacteriaceae</taxon>
        <taxon>Galbibacter</taxon>
    </lineage>
</organism>
<evidence type="ECO:0000256" key="1">
    <source>
        <dbReference type="SAM" id="MobiDB-lite"/>
    </source>
</evidence>
<evidence type="ECO:0008006" key="5">
    <source>
        <dbReference type="Google" id="ProtNLM"/>
    </source>
</evidence>
<feature type="signal peptide" evidence="2">
    <location>
        <begin position="1"/>
        <end position="21"/>
    </location>
</feature>
<evidence type="ECO:0000313" key="4">
    <source>
        <dbReference type="Proteomes" id="UP000004690"/>
    </source>
</evidence>
<keyword evidence="2" id="KW-0732">Signal</keyword>
<evidence type="ECO:0000256" key="2">
    <source>
        <dbReference type="SAM" id="SignalP"/>
    </source>
</evidence>
<proteinExistence type="predicted"/>
<sequence length="258" mass="29136">MLKYTFRYFLVASFIFFVSCAKDDDSQETNNPTKSANRQGTGDSANDFLSEDNFTDLVIEVVYVEGFEPSQSSLDNLVSFINQRCYKSGGVEINKRSIVSPNKELFTIEEIDSIEKEIRTHYNSGSRLALFAFFVDGEYKDNDENSVVLGVAYRNTSFVIFEETIQKFSNDFTEPSRVLLESTVYRHEFSHLLGLVDLGSEMQADHLDTENGHHCDVETCLMNYRVESGINVGGMISEENIPKLDSQCLADLRANGGR</sequence>
<feature type="chain" id="PRO_5003668463" description="Membrane metalloprotease" evidence="2">
    <location>
        <begin position="22"/>
        <end position="258"/>
    </location>
</feature>
<protein>
    <recommendedName>
        <fullName evidence="5">Membrane metalloprotease</fullName>
    </recommendedName>
</protein>
<name>I3C835_9FLAO</name>
<feature type="region of interest" description="Disordered" evidence="1">
    <location>
        <begin position="24"/>
        <end position="45"/>
    </location>
</feature>
<dbReference type="EMBL" id="JH651379">
    <property type="protein sequence ID" value="EIJ39778.1"/>
    <property type="molecule type" value="Genomic_DNA"/>
</dbReference>
<gene>
    <name evidence="3" type="ORF">JoomaDRAFT_2817</name>
</gene>
<dbReference type="STRING" id="926559.JoomaDRAFT_2817"/>
<evidence type="ECO:0000313" key="3">
    <source>
        <dbReference type="EMBL" id="EIJ39778.1"/>
    </source>
</evidence>
<keyword evidence="4" id="KW-1185">Reference proteome</keyword>